<dbReference type="Proteomes" id="UP000481861">
    <property type="component" value="Unassembled WGS sequence"/>
</dbReference>
<accession>A0A7C8I3J8</accession>
<gene>
    <name evidence="2" type="ORF">BDV95DRAFT_505585</name>
</gene>
<keyword evidence="1" id="KW-0175">Coiled coil</keyword>
<keyword evidence="3" id="KW-1185">Reference proteome</keyword>
<name>A0A7C8I3J8_9PLEO</name>
<evidence type="ECO:0000256" key="1">
    <source>
        <dbReference type="SAM" id="Coils"/>
    </source>
</evidence>
<proteinExistence type="predicted"/>
<reference evidence="2 3" key="1">
    <citation type="submission" date="2020-01" db="EMBL/GenBank/DDBJ databases">
        <authorList>
            <consortium name="DOE Joint Genome Institute"/>
            <person name="Haridas S."/>
            <person name="Albert R."/>
            <person name="Binder M."/>
            <person name="Bloem J."/>
            <person name="Labutti K."/>
            <person name="Salamov A."/>
            <person name="Andreopoulos B."/>
            <person name="Baker S.E."/>
            <person name="Barry K."/>
            <person name="Bills G."/>
            <person name="Bluhm B.H."/>
            <person name="Cannon C."/>
            <person name="Castanera R."/>
            <person name="Culley D.E."/>
            <person name="Daum C."/>
            <person name="Ezra D."/>
            <person name="Gonzalez J.B."/>
            <person name="Henrissat B."/>
            <person name="Kuo A."/>
            <person name="Liang C."/>
            <person name="Lipzen A."/>
            <person name="Lutzoni F."/>
            <person name="Magnuson J."/>
            <person name="Mondo S."/>
            <person name="Nolan M."/>
            <person name="Ohm R."/>
            <person name="Pangilinan J."/>
            <person name="Park H.-J.H."/>
            <person name="Ramirez L."/>
            <person name="Alfaro M."/>
            <person name="Sun H."/>
            <person name="Tritt A."/>
            <person name="Yoshinaga Y."/>
            <person name="Zwiers L.-H.L."/>
            <person name="Turgeon B.G."/>
            <person name="Goodwin S.B."/>
            <person name="Spatafora J.W."/>
            <person name="Crous P.W."/>
            <person name="Grigoriev I.V."/>
        </authorList>
    </citation>
    <scope>NUCLEOTIDE SEQUENCE [LARGE SCALE GENOMIC DNA]</scope>
    <source>
        <strain evidence="2 3">CBS 611.86</strain>
    </source>
</reference>
<evidence type="ECO:0000313" key="2">
    <source>
        <dbReference type="EMBL" id="KAF2866073.1"/>
    </source>
</evidence>
<feature type="coiled-coil region" evidence="1">
    <location>
        <begin position="280"/>
        <end position="307"/>
    </location>
</feature>
<dbReference type="AlphaFoldDB" id="A0A7C8I3J8"/>
<protein>
    <submittedName>
        <fullName evidence="2">Uncharacterized protein</fullName>
    </submittedName>
</protein>
<dbReference type="OrthoDB" id="66964at2759"/>
<organism evidence="2 3">
    <name type="scientific">Massariosphaeria phaeospora</name>
    <dbReference type="NCBI Taxonomy" id="100035"/>
    <lineage>
        <taxon>Eukaryota</taxon>
        <taxon>Fungi</taxon>
        <taxon>Dikarya</taxon>
        <taxon>Ascomycota</taxon>
        <taxon>Pezizomycotina</taxon>
        <taxon>Dothideomycetes</taxon>
        <taxon>Pleosporomycetidae</taxon>
        <taxon>Pleosporales</taxon>
        <taxon>Pleosporales incertae sedis</taxon>
        <taxon>Massariosphaeria</taxon>
    </lineage>
</organism>
<comment type="caution">
    <text evidence="2">The sequence shown here is derived from an EMBL/GenBank/DDBJ whole genome shotgun (WGS) entry which is preliminary data.</text>
</comment>
<sequence>MLPPVDPTILERNPKFEILYKDLQRRKLGKEGETRDGKRERIAGEVGKSLTTSRINHFKTKILLRTLSDLPSKAAFLPPELHSVIELMTAQLSGHILESDRDILSGDVELFLDNITTISDAISEQLITITQQLCKIAEPLNPPSIEALPWGKAHALQEASTKDLPAELADARVELANITYITLALHRDLLSTSIQILEQTQHGALSRATKAKAEYLHARASVLGLQAKIYTHTHPPPAEFVAALKNFKAQQGASEAALRDREGLARRELELYEKAGEKGMRDIAKRAEHLKGEIERIEDEVRKLERGG</sequence>
<evidence type="ECO:0000313" key="3">
    <source>
        <dbReference type="Proteomes" id="UP000481861"/>
    </source>
</evidence>
<dbReference type="EMBL" id="JAADJZ010000029">
    <property type="protein sequence ID" value="KAF2866073.1"/>
    <property type="molecule type" value="Genomic_DNA"/>
</dbReference>